<dbReference type="PANTHER" id="PTHR42924">
    <property type="entry name" value="EXONUCLEASE"/>
    <property type="match status" value="1"/>
</dbReference>
<keyword evidence="2" id="KW-1185">Reference proteome</keyword>
<evidence type="ECO:0000313" key="1">
    <source>
        <dbReference type="EMBL" id="SFL88261.1"/>
    </source>
</evidence>
<name>A0A1I4LBG2_9BACI</name>
<accession>A0A1I4LBG2</accession>
<dbReference type="Proteomes" id="UP000199668">
    <property type="component" value="Unassembled WGS sequence"/>
</dbReference>
<dbReference type="Pfam" id="PF13263">
    <property type="entry name" value="PHP_C"/>
    <property type="match status" value="1"/>
</dbReference>
<sequence length="249" mass="28269">MNIDLHTHGKLTKKTDFNLEFFLGMTAGAAKNGLDAFALTEHFNTRHFQEIYDTLDAHYSYQNNYYDVDGIRVFPGMEVDVKETGHILLIGDKEDIVSLNKTLEPFKEEFIAFEELLRITEEKEVLRIGAHPFRESTPLTAHPERLLEKLDAFDVNGKDLFTYENTGMEERVKTWADELSISVTAGSDSHHPLQLGAVYNEVDDDIQTTAELKEAVFHQPKRHVSNCLSTKVEAAKAVKKTLKQQILSA</sequence>
<dbReference type="PANTHER" id="PTHR42924:SF3">
    <property type="entry name" value="POLYMERASE_HISTIDINOL PHOSPHATASE N-TERMINAL DOMAIN-CONTAINING PROTEIN"/>
    <property type="match status" value="1"/>
</dbReference>
<dbReference type="RefSeq" id="WP_090926493.1">
    <property type="nucleotide sequence ID" value="NZ_FOTY01000007.1"/>
</dbReference>
<protein>
    <submittedName>
        <fullName evidence="1">Uncharacterized protein</fullName>
    </submittedName>
</protein>
<dbReference type="InterPro" id="IPR016195">
    <property type="entry name" value="Pol/histidinol_Pase-like"/>
</dbReference>
<dbReference type="SUPFAM" id="SSF89550">
    <property type="entry name" value="PHP domain-like"/>
    <property type="match status" value="1"/>
</dbReference>
<gene>
    <name evidence="1" type="ORF">SAMN04488054_10773</name>
</gene>
<proteinExistence type="predicted"/>
<dbReference type="CDD" id="cd07432">
    <property type="entry name" value="PHP_HisPPase"/>
    <property type="match status" value="1"/>
</dbReference>
<dbReference type="GO" id="GO:0004534">
    <property type="term" value="F:5'-3' RNA exonuclease activity"/>
    <property type="evidence" value="ECO:0007669"/>
    <property type="project" value="TreeGrafter"/>
</dbReference>
<evidence type="ECO:0000313" key="2">
    <source>
        <dbReference type="Proteomes" id="UP000199668"/>
    </source>
</evidence>
<organism evidence="1 2">
    <name type="scientific">Salibacterium qingdaonense</name>
    <dbReference type="NCBI Taxonomy" id="266892"/>
    <lineage>
        <taxon>Bacteria</taxon>
        <taxon>Bacillati</taxon>
        <taxon>Bacillota</taxon>
        <taxon>Bacilli</taxon>
        <taxon>Bacillales</taxon>
        <taxon>Bacillaceae</taxon>
    </lineage>
</organism>
<dbReference type="EMBL" id="FOTY01000007">
    <property type="protein sequence ID" value="SFL88261.1"/>
    <property type="molecule type" value="Genomic_DNA"/>
</dbReference>
<reference evidence="1 2" key="1">
    <citation type="submission" date="2016-10" db="EMBL/GenBank/DDBJ databases">
        <authorList>
            <person name="de Groot N.N."/>
        </authorList>
    </citation>
    <scope>NUCLEOTIDE SEQUENCE [LARGE SCALE GENOMIC DNA]</scope>
    <source>
        <strain evidence="1 2">CGMCC 1.6134</strain>
    </source>
</reference>
<dbReference type="GO" id="GO:0035312">
    <property type="term" value="F:5'-3' DNA exonuclease activity"/>
    <property type="evidence" value="ECO:0007669"/>
    <property type="project" value="TreeGrafter"/>
</dbReference>
<dbReference type="Gene3D" id="3.20.20.140">
    <property type="entry name" value="Metal-dependent hydrolases"/>
    <property type="match status" value="1"/>
</dbReference>
<dbReference type="OrthoDB" id="9777619at2"/>
<dbReference type="InterPro" id="IPR052018">
    <property type="entry name" value="PHP_domain"/>
</dbReference>
<dbReference type="AlphaFoldDB" id="A0A1I4LBG2"/>
<dbReference type="STRING" id="266892.SAMN04488054_10773"/>